<reference evidence="3 4" key="1">
    <citation type="submission" date="2016-10" db="EMBL/GenBank/DDBJ databases">
        <authorList>
            <person name="de Groot N.N."/>
        </authorList>
    </citation>
    <scope>NUCLEOTIDE SEQUENCE [LARGE SCALE GENOMIC DNA]</scope>
    <source>
        <strain evidence="3 4">DSM 17073</strain>
    </source>
</reference>
<accession>A0A1I5LWE0</accession>
<dbReference type="OrthoDB" id="128241at2"/>
<evidence type="ECO:0000259" key="1">
    <source>
        <dbReference type="Pfam" id="PF01261"/>
    </source>
</evidence>
<dbReference type="Gene3D" id="3.20.20.150">
    <property type="entry name" value="Divalent-metal-dependent TIM barrel enzymes"/>
    <property type="match status" value="1"/>
</dbReference>
<evidence type="ECO:0000313" key="3">
    <source>
        <dbReference type="EMBL" id="SFP01457.1"/>
    </source>
</evidence>
<dbReference type="Pfam" id="PF01261">
    <property type="entry name" value="AP_endonuc_2"/>
    <property type="match status" value="1"/>
</dbReference>
<proteinExistence type="predicted"/>
<dbReference type="EMBL" id="FOXC01000003">
    <property type="protein sequence ID" value="SFP01457.1"/>
    <property type="molecule type" value="Genomic_DNA"/>
</dbReference>
<dbReference type="PANTHER" id="PTHR12110:SF21">
    <property type="entry name" value="XYLOSE ISOMERASE-LIKE TIM BARREL DOMAIN-CONTAINING PROTEIN"/>
    <property type="match status" value="1"/>
</dbReference>
<dbReference type="Proteomes" id="UP000321547">
    <property type="component" value="Unassembled WGS sequence"/>
</dbReference>
<feature type="domain" description="Xylose isomerase-like TIM barrel" evidence="1">
    <location>
        <begin position="36"/>
        <end position="268"/>
    </location>
</feature>
<dbReference type="GO" id="GO:0016853">
    <property type="term" value="F:isomerase activity"/>
    <property type="evidence" value="ECO:0007669"/>
    <property type="project" value="UniProtKB-KW"/>
</dbReference>
<evidence type="ECO:0000313" key="4">
    <source>
        <dbReference type="Proteomes" id="UP000242243"/>
    </source>
</evidence>
<dbReference type="InterPro" id="IPR013022">
    <property type="entry name" value="Xyl_isomerase-like_TIM-brl"/>
</dbReference>
<evidence type="ECO:0000313" key="5">
    <source>
        <dbReference type="Proteomes" id="UP000321547"/>
    </source>
</evidence>
<organism evidence="3 4">
    <name type="scientific">Halolactibacillus halophilus</name>
    <dbReference type="NCBI Taxonomy" id="306540"/>
    <lineage>
        <taxon>Bacteria</taxon>
        <taxon>Bacillati</taxon>
        <taxon>Bacillota</taxon>
        <taxon>Bacilli</taxon>
        <taxon>Bacillales</taxon>
        <taxon>Bacillaceae</taxon>
        <taxon>Halolactibacillus</taxon>
    </lineage>
</organism>
<dbReference type="InterPro" id="IPR050312">
    <property type="entry name" value="IolE/XylAMocC-like"/>
</dbReference>
<dbReference type="STRING" id="306540.SAMN05421839_10316"/>
<protein>
    <submittedName>
        <fullName evidence="3">Sugar phosphate isomerase/epimerase</fullName>
    </submittedName>
</protein>
<keyword evidence="3" id="KW-0413">Isomerase</keyword>
<dbReference type="EMBL" id="BJWI01000003">
    <property type="protein sequence ID" value="GEM00903.1"/>
    <property type="molecule type" value="Genomic_DNA"/>
</dbReference>
<dbReference type="InterPro" id="IPR036237">
    <property type="entry name" value="Xyl_isomerase-like_sf"/>
</dbReference>
<reference evidence="2 5" key="2">
    <citation type="submission" date="2019-07" db="EMBL/GenBank/DDBJ databases">
        <title>Whole genome shotgun sequence of Halolactibacillus halophilus NBRC 100868.</title>
        <authorList>
            <person name="Hosoyama A."/>
            <person name="Uohara A."/>
            <person name="Ohji S."/>
            <person name="Ichikawa N."/>
        </authorList>
    </citation>
    <scope>NUCLEOTIDE SEQUENCE [LARGE SCALE GENOMIC DNA]</scope>
    <source>
        <strain evidence="2 5">NBRC 100868</strain>
    </source>
</reference>
<name>A0A1I5LWE0_9BACI</name>
<sequence length="278" mass="31884">MRLGGFVFVDHLNPESWVKKHLEKGFNSAVLPIDHTCSEIQRNDYKALAKEHDILLSEVGAWSNPISSDRETRKKAIDYIKQQLAFSDEMGVRTCVNIAGSLGSEWDGPHHEHYTQKTFELIARTIQDIIDDVKPTQTTYSLEMMPYTPPSDVWDYKQLVDMIDRKAFKIHFDPVNMINSPKCYYQNGTVISNFIEELGDSIINVHLKDILLTSDLTINLKEVLPGRGQLDYPVLLKKLDTLDPDLPVIIEHLPDELSYDLASQYIRKVAEKNHITFK</sequence>
<dbReference type="PANTHER" id="PTHR12110">
    <property type="entry name" value="HYDROXYPYRUVATE ISOMERASE"/>
    <property type="match status" value="1"/>
</dbReference>
<dbReference type="AlphaFoldDB" id="A0A1I5LWE0"/>
<keyword evidence="5" id="KW-1185">Reference proteome</keyword>
<dbReference type="RefSeq" id="WP_089829969.1">
    <property type="nucleotide sequence ID" value="NZ_BJWI01000003.1"/>
</dbReference>
<evidence type="ECO:0000313" key="2">
    <source>
        <dbReference type="EMBL" id="GEM00903.1"/>
    </source>
</evidence>
<dbReference type="SUPFAM" id="SSF51658">
    <property type="entry name" value="Xylose isomerase-like"/>
    <property type="match status" value="1"/>
</dbReference>
<gene>
    <name evidence="2" type="ORF">HHA03_04350</name>
    <name evidence="3" type="ORF">SAMN05421839_10316</name>
</gene>
<dbReference type="Proteomes" id="UP000242243">
    <property type="component" value="Unassembled WGS sequence"/>
</dbReference>